<sequence>MLIHTSANIDMKSMANKKLFFSILLFIIFHSTFGRDLNQDFELEDQLINDGDVLLHNKLDVRSVLWPKICFKTLLKRSVNEYPSDENQLHEHSQHFSKRNLRKCYPFDTT</sequence>
<evidence type="ECO:0000313" key="6">
    <source>
        <dbReference type="EMBL" id="CAF4431084.1"/>
    </source>
</evidence>
<keyword evidence="11" id="KW-1185">Reference proteome</keyword>
<organism evidence="8 10">
    <name type="scientific">Rotaria socialis</name>
    <dbReference type="NCBI Taxonomy" id="392032"/>
    <lineage>
        <taxon>Eukaryota</taxon>
        <taxon>Metazoa</taxon>
        <taxon>Spiralia</taxon>
        <taxon>Gnathifera</taxon>
        <taxon>Rotifera</taxon>
        <taxon>Eurotatoria</taxon>
        <taxon>Bdelloidea</taxon>
        <taxon>Philodinida</taxon>
        <taxon>Philodinidae</taxon>
        <taxon>Rotaria</taxon>
    </lineage>
</organism>
<comment type="caution">
    <text evidence="8">The sequence shown here is derived from an EMBL/GenBank/DDBJ whole genome shotgun (WGS) entry which is preliminary data.</text>
</comment>
<evidence type="ECO:0000313" key="7">
    <source>
        <dbReference type="EMBL" id="CAF4470403.1"/>
    </source>
</evidence>
<dbReference type="EMBL" id="CAJOBP010004142">
    <property type="protein sequence ID" value="CAF4431084.1"/>
    <property type="molecule type" value="Genomic_DNA"/>
</dbReference>
<dbReference type="Proteomes" id="UP000663869">
    <property type="component" value="Unassembled WGS sequence"/>
</dbReference>
<dbReference type="Proteomes" id="UP000663872">
    <property type="component" value="Unassembled WGS sequence"/>
</dbReference>
<dbReference type="Proteomes" id="UP000663862">
    <property type="component" value="Unassembled WGS sequence"/>
</dbReference>
<evidence type="ECO:0000313" key="2">
    <source>
        <dbReference type="EMBL" id="CAF3444945.1"/>
    </source>
</evidence>
<protein>
    <submittedName>
        <fullName evidence="8">Uncharacterized protein</fullName>
    </submittedName>
</protein>
<dbReference type="EMBL" id="CAJOBQ010000091">
    <property type="protein sequence ID" value="CAF4252270.1"/>
    <property type="molecule type" value="Genomic_DNA"/>
</dbReference>
<dbReference type="EMBL" id="CAJNYU010004017">
    <property type="protein sequence ID" value="CAF3718403.1"/>
    <property type="molecule type" value="Genomic_DNA"/>
</dbReference>
<evidence type="ECO:0000313" key="4">
    <source>
        <dbReference type="EMBL" id="CAF3718403.1"/>
    </source>
</evidence>
<dbReference type="EMBL" id="CAJNYT010003582">
    <property type="protein sequence ID" value="CAF3579625.1"/>
    <property type="molecule type" value="Genomic_DNA"/>
</dbReference>
<evidence type="ECO:0000313" key="5">
    <source>
        <dbReference type="EMBL" id="CAF4252270.1"/>
    </source>
</evidence>
<reference evidence="8" key="1">
    <citation type="submission" date="2021-02" db="EMBL/GenBank/DDBJ databases">
        <authorList>
            <person name="Nowell W R."/>
        </authorList>
    </citation>
    <scope>NUCLEOTIDE SEQUENCE</scope>
</reference>
<evidence type="ECO:0000313" key="11">
    <source>
        <dbReference type="Proteomes" id="UP000663873"/>
    </source>
</evidence>
<dbReference type="EMBL" id="CAJOBS010000422">
    <property type="protein sequence ID" value="CAF4573570.1"/>
    <property type="molecule type" value="Genomic_DNA"/>
</dbReference>
<dbReference type="Proteomes" id="UP000663873">
    <property type="component" value="Unassembled WGS sequence"/>
</dbReference>
<evidence type="ECO:0000313" key="10">
    <source>
        <dbReference type="Proteomes" id="UP000663838"/>
    </source>
</evidence>
<dbReference type="EMBL" id="CAJNYV010001632">
    <property type="protein sequence ID" value="CAF3430289.1"/>
    <property type="molecule type" value="Genomic_DNA"/>
</dbReference>
<gene>
    <name evidence="4" type="ORF">FME351_LOCUS28888</name>
    <name evidence="3" type="ORF">GRG538_LOCUS21646</name>
    <name evidence="7" type="ORF">HFQ381_LOCUS25399</name>
    <name evidence="1" type="ORF">KIK155_LOCUS10761</name>
    <name evidence="9" type="ORF">QYT958_LOCUS22116</name>
    <name evidence="2" type="ORF">TIS948_LOCUS31496</name>
    <name evidence="8" type="ORF">TOA249_LOCUS8777</name>
    <name evidence="5" type="ORF">TSG867_LOCUS3160</name>
    <name evidence="6" type="ORF">UJA718_LOCUS21333</name>
</gene>
<dbReference type="Proteomes" id="UP000663825">
    <property type="component" value="Unassembled WGS sequence"/>
</dbReference>
<accession>A0A821A7I2</accession>
<dbReference type="EMBL" id="CAJOBO010002837">
    <property type="protein sequence ID" value="CAF4470403.1"/>
    <property type="molecule type" value="Genomic_DNA"/>
</dbReference>
<dbReference type="EMBL" id="CAJOBR010004166">
    <property type="protein sequence ID" value="CAF4770068.1"/>
    <property type="molecule type" value="Genomic_DNA"/>
</dbReference>
<proteinExistence type="predicted"/>
<dbReference type="Proteomes" id="UP000663848">
    <property type="component" value="Unassembled WGS sequence"/>
</dbReference>
<evidence type="ECO:0000313" key="3">
    <source>
        <dbReference type="EMBL" id="CAF3579625.1"/>
    </source>
</evidence>
<evidence type="ECO:0000313" key="1">
    <source>
        <dbReference type="EMBL" id="CAF3430289.1"/>
    </source>
</evidence>
<evidence type="ECO:0000313" key="9">
    <source>
        <dbReference type="EMBL" id="CAF4770068.1"/>
    </source>
</evidence>
<dbReference type="Proteomes" id="UP000663865">
    <property type="component" value="Unassembled WGS sequence"/>
</dbReference>
<evidence type="ECO:0000313" key="8">
    <source>
        <dbReference type="EMBL" id="CAF4573570.1"/>
    </source>
</evidence>
<dbReference type="EMBL" id="CAJNXB010005750">
    <property type="protein sequence ID" value="CAF3444945.1"/>
    <property type="molecule type" value="Genomic_DNA"/>
</dbReference>
<dbReference type="Proteomes" id="UP000663851">
    <property type="component" value="Unassembled WGS sequence"/>
</dbReference>
<dbReference type="AlphaFoldDB" id="A0A821A7I2"/>
<dbReference type="OrthoDB" id="10053747at2759"/>
<name>A0A821A7I2_9BILA</name>
<dbReference type="Proteomes" id="UP000663838">
    <property type="component" value="Unassembled WGS sequence"/>
</dbReference>